<evidence type="ECO:0000256" key="6">
    <source>
        <dbReference type="ARBA" id="ARBA00023065"/>
    </source>
</evidence>
<comment type="similarity">
    <text evidence="2 8">Belongs to the ZIP transporter (TC 2.A.5) family.</text>
</comment>
<dbReference type="AlphaFoldDB" id="A0A2J6SVB8"/>
<dbReference type="Proteomes" id="UP000235371">
    <property type="component" value="Unassembled WGS sequence"/>
</dbReference>
<organism evidence="10 11">
    <name type="scientific">Hyaloscypha bicolor E</name>
    <dbReference type="NCBI Taxonomy" id="1095630"/>
    <lineage>
        <taxon>Eukaryota</taxon>
        <taxon>Fungi</taxon>
        <taxon>Dikarya</taxon>
        <taxon>Ascomycota</taxon>
        <taxon>Pezizomycotina</taxon>
        <taxon>Leotiomycetes</taxon>
        <taxon>Helotiales</taxon>
        <taxon>Hyaloscyphaceae</taxon>
        <taxon>Hyaloscypha</taxon>
        <taxon>Hyaloscypha bicolor</taxon>
    </lineage>
</organism>
<dbReference type="PANTHER" id="PTHR11040">
    <property type="entry name" value="ZINC/IRON TRANSPORTER"/>
    <property type="match status" value="1"/>
</dbReference>
<feature type="transmembrane region" description="Helical" evidence="8">
    <location>
        <begin position="94"/>
        <end position="119"/>
    </location>
</feature>
<keyword evidence="3 8" id="KW-0813">Transport</keyword>
<feature type="compositionally biased region" description="Polar residues" evidence="9">
    <location>
        <begin position="191"/>
        <end position="201"/>
    </location>
</feature>
<evidence type="ECO:0000256" key="4">
    <source>
        <dbReference type="ARBA" id="ARBA00022692"/>
    </source>
</evidence>
<dbReference type="InterPro" id="IPR003689">
    <property type="entry name" value="ZIP"/>
</dbReference>
<comment type="subcellular location">
    <subcellularLocation>
        <location evidence="1 8">Membrane</location>
        <topology evidence="1 8">Multi-pass membrane protein</topology>
    </subcellularLocation>
</comment>
<evidence type="ECO:0000256" key="7">
    <source>
        <dbReference type="ARBA" id="ARBA00023136"/>
    </source>
</evidence>
<evidence type="ECO:0000256" key="9">
    <source>
        <dbReference type="SAM" id="MobiDB-lite"/>
    </source>
</evidence>
<feature type="region of interest" description="Disordered" evidence="9">
    <location>
        <begin position="190"/>
        <end position="218"/>
    </location>
</feature>
<dbReference type="GO" id="GO:0071578">
    <property type="term" value="P:zinc ion import across plasma membrane"/>
    <property type="evidence" value="ECO:0007669"/>
    <property type="project" value="TreeGrafter"/>
</dbReference>
<evidence type="ECO:0000256" key="5">
    <source>
        <dbReference type="ARBA" id="ARBA00022989"/>
    </source>
</evidence>
<feature type="transmembrane region" description="Helical" evidence="8">
    <location>
        <begin position="62"/>
        <end position="82"/>
    </location>
</feature>
<evidence type="ECO:0000256" key="3">
    <source>
        <dbReference type="ARBA" id="ARBA00022448"/>
    </source>
</evidence>
<dbReference type="Pfam" id="PF02535">
    <property type="entry name" value="Zip"/>
    <property type="match status" value="1"/>
</dbReference>
<keyword evidence="7 8" id="KW-0472">Membrane</keyword>
<protein>
    <submittedName>
        <fullName evidence="10">ZIP zinc/iron transport family</fullName>
    </submittedName>
</protein>
<dbReference type="GO" id="GO:0005886">
    <property type="term" value="C:plasma membrane"/>
    <property type="evidence" value="ECO:0007669"/>
    <property type="project" value="TreeGrafter"/>
</dbReference>
<dbReference type="RefSeq" id="XP_024731624.1">
    <property type="nucleotide sequence ID" value="XM_024887285.1"/>
</dbReference>
<reference evidence="10 11" key="1">
    <citation type="submission" date="2016-04" db="EMBL/GenBank/DDBJ databases">
        <title>A degradative enzymes factory behind the ericoid mycorrhizal symbiosis.</title>
        <authorList>
            <consortium name="DOE Joint Genome Institute"/>
            <person name="Martino E."/>
            <person name="Morin E."/>
            <person name="Grelet G."/>
            <person name="Kuo A."/>
            <person name="Kohler A."/>
            <person name="Daghino S."/>
            <person name="Barry K."/>
            <person name="Choi C."/>
            <person name="Cichocki N."/>
            <person name="Clum A."/>
            <person name="Copeland A."/>
            <person name="Hainaut M."/>
            <person name="Haridas S."/>
            <person name="Labutti K."/>
            <person name="Lindquist E."/>
            <person name="Lipzen A."/>
            <person name="Khouja H.-R."/>
            <person name="Murat C."/>
            <person name="Ohm R."/>
            <person name="Olson A."/>
            <person name="Spatafora J."/>
            <person name="Veneault-Fourrey C."/>
            <person name="Henrissat B."/>
            <person name="Grigoriev I."/>
            <person name="Martin F."/>
            <person name="Perotto S."/>
        </authorList>
    </citation>
    <scope>NUCLEOTIDE SEQUENCE [LARGE SCALE GENOMIC DNA]</scope>
    <source>
        <strain evidence="10 11">E</strain>
    </source>
</reference>
<sequence length="385" mass="42105">MSPFPMLTPLRREVVQMPHPFDLQHLNVTGLDRENLAKIVCELPSGLENGNEDEDEKIELRVAALVVILVASTAFTVLPLFLKKRSRDGVARRFYDAFKYIGAGVIIGTAFCHLLDSAFKEIGPQSCVGMTGNWAGYSWPPAIMLASLMWLFLLEFGVGYCVESTRCVSQSPSAAELLAAQPKTSGAALLPQTNQQSSQDSLQKEEGRGEEVRRDNTPTTSFTQKFTTILILESGIIFHSIIIGLNLGTTSSEELTSLWIVLSFHQTFEGLGLGVRLAEIEFPKKKEWIKWALCVLYGLTTPVAIAAGLGLRRSYDAGSFEANVVSGVLDSISAGILVYTGLVEMLAKDFLFNSEMKTKGKREVGVLVFYVLLGAGLMALLAKWA</sequence>
<dbReference type="OrthoDB" id="448280at2759"/>
<evidence type="ECO:0000313" key="10">
    <source>
        <dbReference type="EMBL" id="PMD54720.1"/>
    </source>
</evidence>
<evidence type="ECO:0000313" key="11">
    <source>
        <dbReference type="Proteomes" id="UP000235371"/>
    </source>
</evidence>
<feature type="transmembrane region" description="Helical" evidence="8">
    <location>
        <begin position="289"/>
        <end position="311"/>
    </location>
</feature>
<evidence type="ECO:0000256" key="1">
    <source>
        <dbReference type="ARBA" id="ARBA00004141"/>
    </source>
</evidence>
<feature type="transmembrane region" description="Helical" evidence="8">
    <location>
        <begin position="257"/>
        <end position="277"/>
    </location>
</feature>
<feature type="compositionally biased region" description="Basic and acidic residues" evidence="9">
    <location>
        <begin position="202"/>
        <end position="216"/>
    </location>
</feature>
<dbReference type="STRING" id="1095630.A0A2J6SVB8"/>
<keyword evidence="6 8" id="KW-0406">Ion transport</keyword>
<name>A0A2J6SVB8_9HELO</name>
<dbReference type="GeneID" id="36595361"/>
<dbReference type="EMBL" id="KZ613859">
    <property type="protein sequence ID" value="PMD54720.1"/>
    <property type="molecule type" value="Genomic_DNA"/>
</dbReference>
<evidence type="ECO:0000256" key="2">
    <source>
        <dbReference type="ARBA" id="ARBA00006939"/>
    </source>
</evidence>
<feature type="transmembrane region" description="Helical" evidence="8">
    <location>
        <begin position="331"/>
        <end position="352"/>
    </location>
</feature>
<evidence type="ECO:0000256" key="8">
    <source>
        <dbReference type="RuleBase" id="RU362088"/>
    </source>
</evidence>
<gene>
    <name evidence="10" type="ORF">K444DRAFT_667372</name>
</gene>
<accession>A0A2J6SVB8</accession>
<keyword evidence="11" id="KW-1185">Reference proteome</keyword>
<proteinExistence type="inferred from homology"/>
<dbReference type="PANTHER" id="PTHR11040:SF32">
    <property type="entry name" value="ZINC-REGULATED TRANSPORTER 1"/>
    <property type="match status" value="1"/>
</dbReference>
<keyword evidence="4 8" id="KW-0812">Transmembrane</keyword>
<dbReference type="InterPro" id="IPR004698">
    <property type="entry name" value="Zn/Fe_permease_fun/pln"/>
</dbReference>
<keyword evidence="5 8" id="KW-1133">Transmembrane helix</keyword>
<feature type="transmembrane region" description="Helical" evidence="8">
    <location>
        <begin position="226"/>
        <end position="245"/>
    </location>
</feature>
<dbReference type="InParanoid" id="A0A2J6SVB8"/>
<dbReference type="NCBIfam" id="TIGR00820">
    <property type="entry name" value="zip"/>
    <property type="match status" value="1"/>
</dbReference>
<dbReference type="GO" id="GO:0000006">
    <property type="term" value="F:high-affinity zinc transmembrane transporter activity"/>
    <property type="evidence" value="ECO:0007669"/>
    <property type="project" value="TreeGrafter"/>
</dbReference>
<feature type="transmembrane region" description="Helical" evidence="8">
    <location>
        <begin position="364"/>
        <end position="382"/>
    </location>
</feature>
<feature type="transmembrane region" description="Helical" evidence="8">
    <location>
        <begin position="139"/>
        <end position="162"/>
    </location>
</feature>